<evidence type="ECO:0000313" key="3">
    <source>
        <dbReference type="Proteomes" id="UP000245839"/>
    </source>
</evidence>
<proteinExistence type="predicted"/>
<evidence type="ECO:0000313" key="2">
    <source>
        <dbReference type="EMBL" id="SSA46018.1"/>
    </source>
</evidence>
<name>A0A2Y9ART0_9RHOB</name>
<reference evidence="2 4" key="1">
    <citation type="submission" date="2016-10" db="EMBL/GenBank/DDBJ databases">
        <authorList>
            <person name="Cai Z."/>
        </authorList>
    </citation>
    <scope>NUCLEOTIDE SEQUENCE [LARGE SCALE GENOMIC DNA]</scope>
    <source>
        <strain evidence="2 4">DSM 25227</strain>
    </source>
</reference>
<evidence type="ECO:0000313" key="1">
    <source>
        <dbReference type="EMBL" id="PWJ19356.1"/>
    </source>
</evidence>
<reference evidence="1 3" key="2">
    <citation type="submission" date="2018-03" db="EMBL/GenBank/DDBJ databases">
        <title>Genomic Encyclopedia of Archaeal and Bacterial Type Strains, Phase II (KMG-II): from individual species to whole genera.</title>
        <authorList>
            <person name="Goeker M."/>
        </authorList>
    </citation>
    <scope>NUCLEOTIDE SEQUENCE [LARGE SCALE GENOMIC DNA]</scope>
    <source>
        <strain evidence="1 3">DSM 25227</strain>
    </source>
</reference>
<protein>
    <submittedName>
        <fullName evidence="2">Uncharacterized protein</fullName>
    </submittedName>
</protein>
<dbReference type="Proteomes" id="UP000251571">
    <property type="component" value="Unassembled WGS sequence"/>
</dbReference>
<dbReference type="OrthoDB" id="9763644at2"/>
<dbReference type="AlphaFoldDB" id="A0A2Y9ART0"/>
<dbReference type="EMBL" id="QGDJ01000004">
    <property type="protein sequence ID" value="PWJ19356.1"/>
    <property type="molecule type" value="Genomic_DNA"/>
</dbReference>
<dbReference type="Proteomes" id="UP000245839">
    <property type="component" value="Unassembled WGS sequence"/>
</dbReference>
<accession>A0A2Y9ART0</accession>
<sequence length="293" mass="31599">MAPPCVPKDNARWFIASSYAQPDARSHAAQAERGTFWALPVDVDSGNPSLEAVEAALMAVLGDVRWLVYSSRSATEDARKWRALVPLEGPLPGADYADTQAAFFALLDAEGLACDPALTRPGQLIYTPNRGAFYTYSLRSDPPRLTLTASAVVRQREADRSLRAAAEAAQHARTERLRLERLEQLRDGPSPIEAFNAANPVPDLLAHYGYLRAGASCDWRSPMQTSKSYATRAASDWWVSLSASDASSGLGAVSRAGAAYGDAFDLFVHFEHGGNRETALRAVLAGLWEGGSC</sequence>
<dbReference type="RefSeq" id="WP_146204846.1">
    <property type="nucleotide sequence ID" value="NZ_QGDJ01000004.1"/>
</dbReference>
<organism evidence="2 4">
    <name type="scientific">Jannaschia seohaensis</name>
    <dbReference type="NCBI Taxonomy" id="475081"/>
    <lineage>
        <taxon>Bacteria</taxon>
        <taxon>Pseudomonadati</taxon>
        <taxon>Pseudomonadota</taxon>
        <taxon>Alphaproteobacteria</taxon>
        <taxon>Rhodobacterales</taxon>
        <taxon>Roseobacteraceae</taxon>
        <taxon>Jannaschia</taxon>
    </lineage>
</organism>
<gene>
    <name evidence="1" type="ORF">BCF38_104292</name>
    <name evidence="2" type="ORF">SAMN05421539_104292</name>
</gene>
<evidence type="ECO:0000313" key="4">
    <source>
        <dbReference type="Proteomes" id="UP000251571"/>
    </source>
</evidence>
<keyword evidence="3" id="KW-1185">Reference proteome</keyword>
<dbReference type="EMBL" id="UETC01000004">
    <property type="protein sequence ID" value="SSA46018.1"/>
    <property type="molecule type" value="Genomic_DNA"/>
</dbReference>